<feature type="region of interest" description="Disordered" evidence="4">
    <location>
        <begin position="137"/>
        <end position="186"/>
    </location>
</feature>
<evidence type="ECO:0000256" key="3">
    <source>
        <dbReference type="ARBA" id="ARBA00022729"/>
    </source>
</evidence>
<evidence type="ECO:0000313" key="5">
    <source>
        <dbReference type="EMBL" id="ACU85529.1"/>
    </source>
</evidence>
<feature type="compositionally biased region" description="Basic and acidic residues" evidence="4">
    <location>
        <begin position="137"/>
        <end position="158"/>
    </location>
</feature>
<dbReference type="GO" id="GO:0046872">
    <property type="term" value="F:metal ion binding"/>
    <property type="evidence" value="ECO:0007669"/>
    <property type="project" value="InterPro"/>
</dbReference>
<sequence length="347" mass="36594">MIVMSFASRPSRRSLLAALGLGAGGAFLSACGGGSSGDGDGISVVTSAYPLAFLLERIGGDRIALTDLSTPGADAHGLELSVKQVLAIERADLVLQIPGFQAALDDAIASHAGENVLDVSSVVPLLPVDAALEHQEHAGDTAQEHAEGEDPADQRDGGEQEDDAAHEDHDGAAHDHGPNDPHFWHDPLLMADLGDAVASRLGDLSPEDAQTFSDASATLRSELEDLDAELAQSYGAVEGERPFITSHAAYVYLAERYDLHQIGIAGIDPETEPSPQRLLALEGVVQEEGVTTIFFESTASPKVAQTLARNLGIDSAELDNLETRQSEDADYPQIMRDNCTALVASWT</sequence>
<dbReference type="STRING" id="446465.Bfae_17080"/>
<dbReference type="InterPro" id="IPR006127">
    <property type="entry name" value="ZnuA-like"/>
</dbReference>
<evidence type="ECO:0000256" key="1">
    <source>
        <dbReference type="ARBA" id="ARBA00011028"/>
    </source>
</evidence>
<dbReference type="PANTHER" id="PTHR42953:SF3">
    <property type="entry name" value="HIGH-AFFINITY ZINC UPTAKE SYSTEM PROTEIN ZNUA"/>
    <property type="match status" value="1"/>
</dbReference>
<dbReference type="KEGG" id="bfa:Bfae_17080"/>
<dbReference type="PATRIC" id="fig|446465.5.peg.1694"/>
<dbReference type="GO" id="GO:0030001">
    <property type="term" value="P:metal ion transport"/>
    <property type="evidence" value="ECO:0007669"/>
    <property type="project" value="InterPro"/>
</dbReference>
<evidence type="ECO:0000256" key="4">
    <source>
        <dbReference type="SAM" id="MobiDB-lite"/>
    </source>
</evidence>
<keyword evidence="2" id="KW-0813">Transport</keyword>
<evidence type="ECO:0000313" key="6">
    <source>
        <dbReference type="Proteomes" id="UP000001919"/>
    </source>
</evidence>
<reference evidence="5 6" key="1">
    <citation type="journal article" date="2009" name="Stand. Genomic Sci.">
        <title>Complete genome sequence of Brachybacterium faecium type strain (Schefferle 6-10).</title>
        <authorList>
            <person name="Lapidus A."/>
            <person name="Pukall R."/>
            <person name="Labuttii K."/>
            <person name="Copeland A."/>
            <person name="Del Rio T.G."/>
            <person name="Nolan M."/>
            <person name="Chen F."/>
            <person name="Lucas S."/>
            <person name="Tice H."/>
            <person name="Cheng J.F."/>
            <person name="Bruce D."/>
            <person name="Goodwin L."/>
            <person name="Pitluck S."/>
            <person name="Rohde M."/>
            <person name="Goker M."/>
            <person name="Pati A."/>
            <person name="Ivanova N."/>
            <person name="Mavrommatis K."/>
            <person name="Chen A."/>
            <person name="Palaniappan K."/>
            <person name="D'haeseleer P."/>
            <person name="Chain P."/>
            <person name="Bristow J."/>
            <person name="Eisen J.A."/>
            <person name="Markowitz V."/>
            <person name="Hugenholtz P."/>
            <person name="Kyrpides N.C."/>
            <person name="Klenk H.P."/>
        </authorList>
    </citation>
    <scope>NUCLEOTIDE SEQUENCE [LARGE SCALE GENOMIC DNA]</scope>
    <source>
        <strain evidence="6">ATCC 43885 / DSM 4810 / JCM 11609 / LMG 19847 / NBRC 14762 / NCIMB 9860 / 6-10</strain>
    </source>
</reference>
<dbReference type="AlphaFoldDB" id="C7MD72"/>
<dbReference type="SUPFAM" id="SSF53807">
    <property type="entry name" value="Helical backbone' metal receptor"/>
    <property type="match status" value="1"/>
</dbReference>
<dbReference type="PANTHER" id="PTHR42953">
    <property type="entry name" value="HIGH-AFFINITY ZINC UPTAKE SYSTEM PROTEIN ZNUA-RELATED"/>
    <property type="match status" value="1"/>
</dbReference>
<accession>C7MD72</accession>
<dbReference type="eggNOG" id="COG0803">
    <property type="taxonomic scope" value="Bacteria"/>
</dbReference>
<dbReference type="HOGENOM" id="CLU_016838_1_0_11"/>
<organism evidence="5 6">
    <name type="scientific">Brachybacterium faecium (strain ATCC 43885 / DSM 4810 / JCM 11609 / LMG 19847 / NBRC 14762 / NCIMB 9860 / 6-10)</name>
    <dbReference type="NCBI Taxonomy" id="446465"/>
    <lineage>
        <taxon>Bacteria</taxon>
        <taxon>Bacillati</taxon>
        <taxon>Actinomycetota</taxon>
        <taxon>Actinomycetes</taxon>
        <taxon>Micrococcales</taxon>
        <taxon>Dermabacteraceae</taxon>
        <taxon>Brachybacterium</taxon>
    </lineage>
</organism>
<dbReference type="Pfam" id="PF01297">
    <property type="entry name" value="ZnuA"/>
    <property type="match status" value="1"/>
</dbReference>
<gene>
    <name evidence="5" type="ordered locus">Bfae_17080</name>
</gene>
<dbReference type="Proteomes" id="UP000001919">
    <property type="component" value="Chromosome"/>
</dbReference>
<protein>
    <submittedName>
        <fullName evidence="5">ABC-type metal ion transport system, periplasmic component/surface adhesin</fullName>
    </submittedName>
</protein>
<dbReference type="InterPro" id="IPR050492">
    <property type="entry name" value="Bact_metal-bind_prot9"/>
</dbReference>
<keyword evidence="6" id="KW-1185">Reference proteome</keyword>
<comment type="similarity">
    <text evidence="1">Belongs to the bacterial solute-binding protein 9 family.</text>
</comment>
<dbReference type="Gene3D" id="3.40.50.1980">
    <property type="entry name" value="Nitrogenase molybdenum iron protein domain"/>
    <property type="match status" value="2"/>
</dbReference>
<dbReference type="EMBL" id="CP001643">
    <property type="protein sequence ID" value="ACU85529.1"/>
    <property type="molecule type" value="Genomic_DNA"/>
</dbReference>
<name>C7MD72_BRAFD</name>
<dbReference type="OrthoDB" id="9810636at2"/>
<keyword evidence="3" id="KW-0732">Signal</keyword>
<feature type="compositionally biased region" description="Basic and acidic residues" evidence="4">
    <location>
        <begin position="166"/>
        <end position="185"/>
    </location>
</feature>
<evidence type="ECO:0000256" key="2">
    <source>
        <dbReference type="ARBA" id="ARBA00022448"/>
    </source>
</evidence>
<proteinExistence type="inferred from homology"/>